<dbReference type="PRINTS" id="PR00990">
    <property type="entry name" value="RIBOKINASE"/>
</dbReference>
<comment type="similarity">
    <text evidence="9">Belongs to the carbohydrate kinase PfkB family. Ribokinase subfamily.</text>
</comment>
<dbReference type="InterPro" id="IPR002139">
    <property type="entry name" value="Ribo/fructo_kinase"/>
</dbReference>
<comment type="function">
    <text evidence="9">Catalyzes the phosphorylation of ribose at O-5 in a reaction requiring ATP and magnesium. The resulting D-ribose-5-phosphate can then be used either for sythesis of nucleotides, histidine, and tryptophan, or as a component of the pentose phosphate pathway.</text>
</comment>
<dbReference type="InterPro" id="IPR011877">
    <property type="entry name" value="Ribokinase"/>
</dbReference>
<keyword evidence="4 9" id="KW-0418">Kinase</keyword>
<comment type="subcellular location">
    <subcellularLocation>
        <location evidence="9">Cytoplasm</location>
    </subcellularLocation>
</comment>
<organism evidence="11 13">
    <name type="scientific">Rhizobium chutanense</name>
    <dbReference type="NCBI Taxonomy" id="2035448"/>
    <lineage>
        <taxon>Bacteria</taxon>
        <taxon>Pseudomonadati</taxon>
        <taxon>Pseudomonadota</taxon>
        <taxon>Alphaproteobacteria</taxon>
        <taxon>Hyphomicrobiales</taxon>
        <taxon>Rhizobiaceae</taxon>
        <taxon>Rhizobium/Agrobacterium group</taxon>
        <taxon>Rhizobium</taxon>
    </lineage>
</organism>
<dbReference type="GO" id="GO:0019303">
    <property type="term" value="P:D-ribose catabolic process"/>
    <property type="evidence" value="ECO:0007669"/>
    <property type="project" value="UniProtKB-UniRule"/>
</dbReference>
<feature type="binding site" evidence="9">
    <location>
        <begin position="223"/>
        <end position="228"/>
    </location>
    <ligand>
        <name>ATP</name>
        <dbReference type="ChEBI" id="CHEBI:30616"/>
    </ligand>
</feature>
<dbReference type="Proteomes" id="UP000220768">
    <property type="component" value="Unassembled WGS sequence"/>
</dbReference>
<gene>
    <name evidence="9" type="primary">rbsK</name>
    <name evidence="11" type="ORF">CO666_11535</name>
    <name evidence="12" type="ORF">EFR84_13190</name>
</gene>
<evidence type="ECO:0000313" key="11">
    <source>
        <dbReference type="EMBL" id="PDT04474.1"/>
    </source>
</evidence>
<feature type="active site" description="Proton acceptor" evidence="9">
    <location>
        <position position="256"/>
    </location>
</feature>
<dbReference type="EMBL" id="NWSV01000005">
    <property type="protein sequence ID" value="PDT04474.1"/>
    <property type="molecule type" value="Genomic_DNA"/>
</dbReference>
<dbReference type="HAMAP" id="MF_01987">
    <property type="entry name" value="Ribokinase"/>
    <property type="match status" value="1"/>
</dbReference>
<keyword evidence="3 9" id="KW-0547">Nucleotide-binding</keyword>
<evidence type="ECO:0000256" key="8">
    <source>
        <dbReference type="ARBA" id="ARBA00023277"/>
    </source>
</evidence>
<keyword evidence="13" id="KW-1185">Reference proteome</keyword>
<dbReference type="EMBL" id="RJTJ01000010">
    <property type="protein sequence ID" value="RUM06027.1"/>
    <property type="molecule type" value="Genomic_DNA"/>
</dbReference>
<dbReference type="RefSeq" id="WP_097612184.1">
    <property type="nucleotide sequence ID" value="NZ_ML133757.1"/>
</dbReference>
<comment type="catalytic activity">
    <reaction evidence="9">
        <text>D-ribose + ATP = D-ribose 5-phosphate + ADP + H(+)</text>
        <dbReference type="Rhea" id="RHEA:13697"/>
        <dbReference type="ChEBI" id="CHEBI:15378"/>
        <dbReference type="ChEBI" id="CHEBI:30616"/>
        <dbReference type="ChEBI" id="CHEBI:47013"/>
        <dbReference type="ChEBI" id="CHEBI:78346"/>
        <dbReference type="ChEBI" id="CHEBI:456216"/>
        <dbReference type="EC" id="2.7.1.15"/>
    </reaction>
</comment>
<dbReference type="EC" id="2.7.1.15" evidence="9"/>
<evidence type="ECO:0000256" key="7">
    <source>
        <dbReference type="ARBA" id="ARBA00022958"/>
    </source>
</evidence>
<name>A0A2A6JDY8_9HYPH</name>
<keyword evidence="1 9" id="KW-0808">Transferase</keyword>
<dbReference type="PANTHER" id="PTHR10584:SF166">
    <property type="entry name" value="RIBOKINASE"/>
    <property type="match status" value="1"/>
</dbReference>
<proteinExistence type="inferred from homology"/>
<feature type="binding site" evidence="9">
    <location>
        <begin position="43"/>
        <end position="47"/>
    </location>
    <ligand>
        <name>substrate</name>
    </ligand>
</feature>
<evidence type="ECO:0000256" key="3">
    <source>
        <dbReference type="ARBA" id="ARBA00022741"/>
    </source>
</evidence>
<evidence type="ECO:0000313" key="12">
    <source>
        <dbReference type="EMBL" id="RUM06027.1"/>
    </source>
</evidence>
<dbReference type="GO" id="GO:0005829">
    <property type="term" value="C:cytosol"/>
    <property type="evidence" value="ECO:0007669"/>
    <property type="project" value="TreeGrafter"/>
</dbReference>
<evidence type="ECO:0000256" key="9">
    <source>
        <dbReference type="HAMAP-Rule" id="MF_01987"/>
    </source>
</evidence>
<dbReference type="InterPro" id="IPR029056">
    <property type="entry name" value="Ribokinase-like"/>
</dbReference>
<comment type="subunit">
    <text evidence="9">Homodimer.</text>
</comment>
<dbReference type="SUPFAM" id="SSF53613">
    <property type="entry name" value="Ribokinase-like"/>
    <property type="match status" value="1"/>
</dbReference>
<feature type="binding site" evidence="9">
    <location>
        <begin position="255"/>
        <end position="256"/>
    </location>
    <ligand>
        <name>ATP</name>
        <dbReference type="ChEBI" id="CHEBI:30616"/>
    </ligand>
</feature>
<keyword evidence="5 9" id="KW-0067">ATP-binding</keyword>
<keyword evidence="7 9" id="KW-0630">Potassium</keyword>
<comment type="caution">
    <text evidence="9">Lacks conserved residue(s) required for the propagation of feature annotation.</text>
</comment>
<keyword evidence="2 9" id="KW-0479">Metal-binding</keyword>
<keyword evidence="9" id="KW-0963">Cytoplasm</keyword>
<comment type="pathway">
    <text evidence="9">Carbohydrate metabolism; D-ribose degradation; D-ribose 5-phosphate from beta-D-ribopyranose: step 2/2.</text>
</comment>
<reference evidence="11 13" key="1">
    <citation type="submission" date="2017-09" db="EMBL/GenBank/DDBJ databases">
        <title>Comparative genomics of rhizobia isolated from Phaseolus vulgaris in China.</title>
        <authorList>
            <person name="Tong W."/>
        </authorList>
    </citation>
    <scope>NUCLEOTIDE SEQUENCE [LARGE SCALE GENOMIC DNA]</scope>
    <source>
        <strain evidence="11 13">C5</strain>
    </source>
</reference>
<dbReference type="Proteomes" id="UP000278081">
    <property type="component" value="Unassembled WGS sequence"/>
</dbReference>
<reference evidence="12 14" key="2">
    <citation type="submission" date="2018-11" db="EMBL/GenBank/DDBJ databases">
        <title>Rhizobium chutanense sp. nov., isolated from root nodules of Phaseolus vulgaris in China.</title>
        <authorList>
            <person name="Huo Y."/>
        </authorList>
    </citation>
    <scope>NUCLEOTIDE SEQUENCE [LARGE SCALE GENOMIC DNA]</scope>
    <source>
        <strain evidence="12 14">C16</strain>
    </source>
</reference>
<protein>
    <recommendedName>
        <fullName evidence="9">Ribokinase</fullName>
        <shortName evidence="9">RK</shortName>
        <ecNumber evidence="9">2.7.1.15</ecNumber>
    </recommendedName>
</protein>
<accession>A0A2A6JDY8</accession>
<comment type="activity regulation">
    <text evidence="9">Activated by a monovalent cation that binds near, but not in, the active site. The most likely occupant of the site in vivo is potassium. Ion binding induces a conformational change that may alter substrate affinity.</text>
</comment>
<sequence>MTTASPSVVVLGSLHYDIMVHGPARPRKGETVTGSSWYPKCGGKGGNQAVSAAKTGVPSHMIGAVADDDFGRALTDNLARRNVDHRFVKTVAGIGSGMSVAIFDGEGDYGAVIVSGSNLMLGQPDVDAAREVFTAGGVLVLQNEVPDHANVAAARAMKGVGGQVVLNAAPARPLSDDLAKLVDVVVVNAIEAEQLAQVPVDSLAGALKAATRLAERFSVVVVTAGGEGVACATREGEAFSIEAVKVELVSTHGAGDEFTGVLAAELARGCGIRSALDSANRAAAVLVSTPQQRDGRQM</sequence>
<comment type="cofactor">
    <cofactor evidence="9">
        <name>Mg(2+)</name>
        <dbReference type="ChEBI" id="CHEBI:18420"/>
    </cofactor>
    <text evidence="9">Requires a divalent cation, most likely magnesium in vivo, as an electrophilic catalyst to aid phosphoryl group transfer. It is the chelate of the metal and the nucleotide that is the actual substrate.</text>
</comment>
<evidence type="ECO:0000313" key="14">
    <source>
        <dbReference type="Proteomes" id="UP000278081"/>
    </source>
</evidence>
<feature type="binding site" evidence="9">
    <location>
        <position position="144"/>
    </location>
    <ligand>
        <name>substrate</name>
    </ligand>
</feature>
<evidence type="ECO:0000256" key="5">
    <source>
        <dbReference type="ARBA" id="ARBA00022840"/>
    </source>
</evidence>
<accession>A0A432P280</accession>
<feature type="binding site" evidence="9">
    <location>
        <begin position="15"/>
        <end position="17"/>
    </location>
    <ligand>
        <name>substrate</name>
    </ligand>
</feature>
<evidence type="ECO:0000313" key="13">
    <source>
        <dbReference type="Proteomes" id="UP000220768"/>
    </source>
</evidence>
<dbReference type="Pfam" id="PF00294">
    <property type="entry name" value="PfkB"/>
    <property type="match status" value="1"/>
</dbReference>
<feature type="binding site" evidence="9">
    <location>
        <position position="188"/>
    </location>
    <ligand>
        <name>ATP</name>
        <dbReference type="ChEBI" id="CHEBI:30616"/>
    </ligand>
</feature>
<feature type="binding site" evidence="9">
    <location>
        <position position="256"/>
    </location>
    <ligand>
        <name>substrate</name>
    </ligand>
</feature>
<evidence type="ECO:0000256" key="4">
    <source>
        <dbReference type="ARBA" id="ARBA00022777"/>
    </source>
</evidence>
<feature type="binding site" evidence="9">
    <location>
        <position position="288"/>
    </location>
    <ligand>
        <name>K(+)</name>
        <dbReference type="ChEBI" id="CHEBI:29103"/>
    </ligand>
</feature>
<feature type="binding site" evidence="9">
    <location>
        <position position="280"/>
    </location>
    <ligand>
        <name>ATP</name>
        <dbReference type="ChEBI" id="CHEBI:30616"/>
    </ligand>
</feature>
<dbReference type="AlphaFoldDB" id="A0A2A6JDY8"/>
<feature type="binding site" evidence="9">
    <location>
        <position position="286"/>
    </location>
    <ligand>
        <name>K(+)</name>
        <dbReference type="ChEBI" id="CHEBI:29103"/>
    </ligand>
</feature>
<dbReference type="GO" id="GO:0005524">
    <property type="term" value="F:ATP binding"/>
    <property type="evidence" value="ECO:0007669"/>
    <property type="project" value="UniProtKB-UniRule"/>
</dbReference>
<dbReference type="PANTHER" id="PTHR10584">
    <property type="entry name" value="SUGAR KINASE"/>
    <property type="match status" value="1"/>
</dbReference>
<dbReference type="InterPro" id="IPR011611">
    <property type="entry name" value="PfkB_dom"/>
</dbReference>
<dbReference type="GO" id="GO:0046872">
    <property type="term" value="F:metal ion binding"/>
    <property type="evidence" value="ECO:0007669"/>
    <property type="project" value="UniProtKB-KW"/>
</dbReference>
<feature type="binding site" evidence="9">
    <location>
        <position position="252"/>
    </location>
    <ligand>
        <name>K(+)</name>
        <dbReference type="ChEBI" id="CHEBI:29103"/>
    </ligand>
</feature>
<dbReference type="Gene3D" id="3.40.1190.20">
    <property type="match status" value="1"/>
</dbReference>
<evidence type="ECO:0000256" key="2">
    <source>
        <dbReference type="ARBA" id="ARBA00022723"/>
    </source>
</evidence>
<dbReference type="OrthoDB" id="63083at2"/>
<keyword evidence="8 9" id="KW-0119">Carbohydrate metabolism</keyword>
<evidence type="ECO:0000256" key="1">
    <source>
        <dbReference type="ARBA" id="ARBA00022679"/>
    </source>
</evidence>
<keyword evidence="6 9" id="KW-0460">Magnesium</keyword>
<comment type="caution">
    <text evidence="11">The sequence shown here is derived from an EMBL/GenBank/DDBJ whole genome shotgun (WGS) entry which is preliminary data.</text>
</comment>
<evidence type="ECO:0000256" key="6">
    <source>
        <dbReference type="ARBA" id="ARBA00022842"/>
    </source>
</evidence>
<dbReference type="UniPathway" id="UPA00916">
    <property type="reaction ID" value="UER00889"/>
</dbReference>
<dbReference type="GO" id="GO:0004747">
    <property type="term" value="F:ribokinase activity"/>
    <property type="evidence" value="ECO:0007669"/>
    <property type="project" value="UniProtKB-UniRule"/>
</dbReference>
<feature type="domain" description="Carbohydrate kinase PfkB" evidence="10">
    <location>
        <begin position="7"/>
        <end position="291"/>
    </location>
</feature>
<evidence type="ECO:0000259" key="10">
    <source>
        <dbReference type="Pfam" id="PF00294"/>
    </source>
</evidence>
<dbReference type="CDD" id="cd01174">
    <property type="entry name" value="ribokinase"/>
    <property type="match status" value="1"/>
</dbReference>